<evidence type="ECO:0000256" key="2">
    <source>
        <dbReference type="ARBA" id="ARBA00005836"/>
    </source>
</evidence>
<comment type="function">
    <text evidence="1">Probable metalloprotease.</text>
</comment>
<name>A0A455T9T5_9GAMM</name>
<dbReference type="Proteomes" id="UP000317544">
    <property type="component" value="Chromosome"/>
</dbReference>
<dbReference type="Pfam" id="PF19290">
    <property type="entry name" value="PmbA_TldD_2nd"/>
    <property type="match status" value="1"/>
</dbReference>
<dbReference type="Pfam" id="PF19289">
    <property type="entry name" value="PmbA_TldD_3rd"/>
    <property type="match status" value="1"/>
</dbReference>
<dbReference type="InterPro" id="IPR047657">
    <property type="entry name" value="PmbA"/>
</dbReference>
<dbReference type="AlphaFoldDB" id="A0A455T9T5"/>
<protein>
    <submittedName>
        <fullName evidence="6">Predicted Zn-dependent proteases and their inactivated homologs</fullName>
    </submittedName>
</protein>
<evidence type="ECO:0000256" key="1">
    <source>
        <dbReference type="ARBA" id="ARBA00002796"/>
    </source>
</evidence>
<dbReference type="GO" id="GO:0005829">
    <property type="term" value="C:cytosol"/>
    <property type="evidence" value="ECO:0007669"/>
    <property type="project" value="TreeGrafter"/>
</dbReference>
<dbReference type="PANTHER" id="PTHR43421:SF1">
    <property type="entry name" value="METALLOPROTEASE PMBA"/>
    <property type="match status" value="1"/>
</dbReference>
<keyword evidence="7" id="KW-1185">Reference proteome</keyword>
<dbReference type="InterPro" id="IPR045570">
    <property type="entry name" value="Metalloprtase-TldD/E_cen_dom"/>
</dbReference>
<dbReference type="SUPFAM" id="SSF111283">
    <property type="entry name" value="Putative modulator of DNA gyrase, PmbA/TldD"/>
    <property type="match status" value="1"/>
</dbReference>
<organism evidence="6 7">
    <name type="scientific">Buchnera aphidicola</name>
    <name type="common">Nipponaphis monzeni</name>
    <dbReference type="NCBI Taxonomy" id="2495405"/>
    <lineage>
        <taxon>Bacteria</taxon>
        <taxon>Pseudomonadati</taxon>
        <taxon>Pseudomonadota</taxon>
        <taxon>Gammaproteobacteria</taxon>
        <taxon>Enterobacterales</taxon>
        <taxon>Erwiniaceae</taxon>
        <taxon>Buchnera</taxon>
    </lineage>
</organism>
<evidence type="ECO:0000259" key="4">
    <source>
        <dbReference type="Pfam" id="PF19289"/>
    </source>
</evidence>
<dbReference type="InterPro" id="IPR045569">
    <property type="entry name" value="Metalloprtase-TldD/E_C"/>
</dbReference>
<dbReference type="PANTHER" id="PTHR43421">
    <property type="entry name" value="METALLOPROTEASE PMBA"/>
    <property type="match status" value="1"/>
</dbReference>
<sequence length="447" mass="50663">MYHLETIQKEEIKLKELIQYVLNLANKKVDFIEVYIIKKKGINVTTRNTTLENVEYNNSGNMTITVYNAYKKGSVSFTKMNINNIKKMLNKAIDLSNHVSVDPYNQLPDKDMLALSAIKLNLFNFYLCNFKKIIKTNFLIEKCAFGFSKKITNTEGTNFCYSIDTIVLGNNLGLLQSYKTTIYSLSTGMIAGKSDNMQTAFYYTIARDINKLENPEYLGHQSAKRAIKKLYPKKIYSNKLPVIFISDISSCLFNNLAYAIDGYNIYTKSSFLIHSLKKQIFPNWLNIVEEPHLDQGIGSKPFDREGVFTQSRIIIEKGILNNWSLSTYTSKKLGLKTTGNLGGIYNWLVSYDLAYSLKALLQYMHKGILITELLGQGINFTNGDYSKGASGFFVDNGTIQHPVHEFTISSNLKDMFLNVVKISKDINKQKIIQCGSVLLSDMVISGI</sequence>
<keyword evidence="6" id="KW-0645">Protease</keyword>
<keyword evidence="6" id="KW-0378">Hydrolase</keyword>
<reference evidence="6 7" key="1">
    <citation type="journal article" date="2019" name="Proc. Natl. Acad. Sci. U.S.A.">
        <title>Exaggeration and cooption of innate immunity for social defense.</title>
        <authorList>
            <person name="Kutsukake M."/>
            <person name="Moriyama M."/>
            <person name="Shigenobu S."/>
            <person name="Meng X.-Y."/>
            <person name="Nikoh N."/>
            <person name="Noda C."/>
            <person name="Kobayashi S."/>
            <person name="Fukatsu T."/>
        </authorList>
    </citation>
    <scope>NUCLEOTIDE SEQUENCE [LARGE SCALE GENOMIC DNA]</scope>
    <source>
        <strain evidence="6 7">Nmo</strain>
    </source>
</reference>
<feature type="domain" description="Metalloprotease TldD/E central" evidence="5">
    <location>
        <begin position="140"/>
        <end position="230"/>
    </location>
</feature>
<dbReference type="Gene3D" id="3.30.2290.10">
    <property type="entry name" value="PmbA/TldD superfamily"/>
    <property type="match status" value="1"/>
</dbReference>
<dbReference type="InterPro" id="IPR036059">
    <property type="entry name" value="TldD/PmbA_sf"/>
</dbReference>
<dbReference type="Pfam" id="PF01523">
    <property type="entry name" value="PmbA_TldD_1st"/>
    <property type="match status" value="1"/>
</dbReference>
<proteinExistence type="inferred from homology"/>
<dbReference type="RefSeq" id="WP_158344573.1">
    <property type="nucleotide sequence ID" value="NZ_AP019379.1"/>
</dbReference>
<dbReference type="InterPro" id="IPR035068">
    <property type="entry name" value="TldD/PmbA_N"/>
</dbReference>
<dbReference type="OrthoDB" id="9803618at2"/>
<evidence type="ECO:0000313" key="6">
    <source>
        <dbReference type="EMBL" id="BBI01089.1"/>
    </source>
</evidence>
<comment type="similarity">
    <text evidence="2">Belongs to the peptidase U62 family.</text>
</comment>
<dbReference type="EMBL" id="AP019379">
    <property type="protein sequence ID" value="BBI01089.1"/>
    <property type="molecule type" value="Genomic_DNA"/>
</dbReference>
<gene>
    <name evidence="6" type="primary">pmbA</name>
    <name evidence="6" type="ORF">BUCNMO_070</name>
</gene>
<accession>A0A455T9T5</accession>
<dbReference type="GO" id="GO:0006508">
    <property type="term" value="P:proteolysis"/>
    <property type="evidence" value="ECO:0007669"/>
    <property type="project" value="UniProtKB-KW"/>
</dbReference>
<evidence type="ECO:0000259" key="5">
    <source>
        <dbReference type="Pfam" id="PF19290"/>
    </source>
</evidence>
<dbReference type="NCBIfam" id="NF008268">
    <property type="entry name" value="PRK11040.1"/>
    <property type="match status" value="1"/>
</dbReference>
<dbReference type="InterPro" id="IPR002510">
    <property type="entry name" value="Metalloprtase-TldD/E_N"/>
</dbReference>
<evidence type="ECO:0000313" key="7">
    <source>
        <dbReference type="Proteomes" id="UP000317544"/>
    </source>
</evidence>
<feature type="domain" description="Metalloprotease TldD/E N-terminal" evidence="3">
    <location>
        <begin position="33"/>
        <end position="95"/>
    </location>
</feature>
<evidence type="ECO:0000259" key="3">
    <source>
        <dbReference type="Pfam" id="PF01523"/>
    </source>
</evidence>
<dbReference type="GO" id="GO:0008237">
    <property type="term" value="F:metallopeptidase activity"/>
    <property type="evidence" value="ECO:0007669"/>
    <property type="project" value="InterPro"/>
</dbReference>
<feature type="domain" description="Metalloprotease TldD/E C-terminal" evidence="4">
    <location>
        <begin position="238"/>
        <end position="446"/>
    </location>
</feature>